<sequence length="235" mass="26848">MNSSIETPRLDCYSKAALADMVKAAREALNCQRVLHKAGLNLVGEILKGQGDFVELDHYPRDDVYDADSGSQYYYHAHREGEHGHFHLFGRPAEANRPGQVKAATHLVAVSMDAWGKPIALFTTNRWVTAEHWRPAPETLALAERFEIDHAWPSWPVNRWLGAMLRCYRPYLEVLLAHRDQEIQRLKREDSNIFEDRRIEVIGQLPVALPAWARSLEQALSRMDRAKQQSVIDGS</sequence>
<accession>A0A5B8SW40</accession>
<dbReference type="RefSeq" id="WP_147185898.1">
    <property type="nucleotide sequence ID" value="NZ_CP042382.1"/>
</dbReference>
<feature type="domain" description="DUF6969" evidence="1">
    <location>
        <begin position="23"/>
        <end position="207"/>
    </location>
</feature>
<organism evidence="2 3">
    <name type="scientific">Pistricoccus aurantiacus</name>
    <dbReference type="NCBI Taxonomy" id="1883414"/>
    <lineage>
        <taxon>Bacteria</taxon>
        <taxon>Pseudomonadati</taxon>
        <taxon>Pseudomonadota</taxon>
        <taxon>Gammaproteobacteria</taxon>
        <taxon>Oceanospirillales</taxon>
        <taxon>Halomonadaceae</taxon>
        <taxon>Pistricoccus</taxon>
    </lineage>
</organism>
<name>A0A5B8SW40_9GAMM</name>
<dbReference type="Proteomes" id="UP000321272">
    <property type="component" value="Chromosome"/>
</dbReference>
<keyword evidence="3" id="KW-1185">Reference proteome</keyword>
<evidence type="ECO:0000259" key="1">
    <source>
        <dbReference type="Pfam" id="PF22308"/>
    </source>
</evidence>
<evidence type="ECO:0000313" key="2">
    <source>
        <dbReference type="EMBL" id="QEA40631.1"/>
    </source>
</evidence>
<protein>
    <recommendedName>
        <fullName evidence="1">DUF6969 domain-containing protein</fullName>
    </recommendedName>
</protein>
<dbReference type="AlphaFoldDB" id="A0A5B8SW40"/>
<dbReference type="KEGG" id="paur:FGL86_17135"/>
<reference evidence="2 3" key="1">
    <citation type="submission" date="2019-06" db="EMBL/GenBank/DDBJ databases">
        <title>Genome analyses of bacteria isolated from kimchi.</title>
        <authorList>
            <person name="Lee S."/>
            <person name="Ahn S."/>
            <person name="Roh S."/>
        </authorList>
    </citation>
    <scope>NUCLEOTIDE SEQUENCE [LARGE SCALE GENOMIC DNA]</scope>
    <source>
        <strain evidence="2 3">CBA4606</strain>
    </source>
</reference>
<proteinExistence type="predicted"/>
<dbReference type="InterPro" id="IPR054242">
    <property type="entry name" value="DUF6969"/>
</dbReference>
<gene>
    <name evidence="2" type="ORF">FGL86_17135</name>
</gene>
<dbReference type="Pfam" id="PF22308">
    <property type="entry name" value="DUF6969"/>
    <property type="match status" value="1"/>
</dbReference>
<dbReference type="OrthoDB" id="6115415at2"/>
<evidence type="ECO:0000313" key="3">
    <source>
        <dbReference type="Proteomes" id="UP000321272"/>
    </source>
</evidence>
<dbReference type="EMBL" id="CP042382">
    <property type="protein sequence ID" value="QEA40631.1"/>
    <property type="molecule type" value="Genomic_DNA"/>
</dbReference>